<proteinExistence type="predicted"/>
<comment type="caution">
    <text evidence="2">The sequence shown here is derived from an EMBL/GenBank/DDBJ whole genome shotgun (WGS) entry which is preliminary data.</text>
</comment>
<sequence>MKSGAAITSVPFVSGCGGGEDLGDAPDQQAQRIVARPDEPTAVGSVTPLERGTPPTRPTTPIASSARYRNGHKYLFQSSSWDVQQPRIPGGAARTAAFGPTSEFVDRHCGWPWDKVGGDWLDRDGERHGPKPWASIVTLKAPTSLVKAYTLDVTDLMKKVEAEDRWAAFRLATTLAPRKIAGTWNKTHAKPALQVQYTDGSSVSLNCIITSVMKPGIPNSVAPIVSTPCFMEFERPTKPVLSASLTLTVVEHPGNASAAVEVFLVDPPLNTDPVRQGVAASAGRLDAGIQSAPGIIGAQRYVDGTHLDEFVHPGAAINKWASREFDPALWGGTADKTKLPHKGLGKLIRTNADGVPELIESDYALEGFKPLAPGMGALRMHMKADATQDGDVVGYGGTGGASGSIFMPEPLFGRLPRIFVRYYLRVGTPEGTRYLRDPAKRYHVYHKEGQVAANWTDWAGKFGLTPDHTNSYGGGSGSSGGGRGWQMRLAWSDCDAFVGGPDEEGIRPGFHLYDFGPLNPPGYSYVGDTNSMIYWGKRGGLGGMLYANEWYCVETELKLNTVMDSLPGFLPDGELRAWIDGRLVFERTGLVFRSKPLYTAVLRPDLMGPVRDLGVRALWLNWYHGGVTQNSVPRTMFMTGLAWGQQYIGPMKM</sequence>
<dbReference type="PROSITE" id="PS51257">
    <property type="entry name" value="PROKAR_LIPOPROTEIN"/>
    <property type="match status" value="1"/>
</dbReference>
<dbReference type="EMBL" id="JABRWJ010000002">
    <property type="protein sequence ID" value="NRF66578.1"/>
    <property type="molecule type" value="Genomic_DNA"/>
</dbReference>
<evidence type="ECO:0000313" key="2">
    <source>
        <dbReference type="EMBL" id="NRF66578.1"/>
    </source>
</evidence>
<keyword evidence="3" id="KW-1185">Reference proteome</keyword>
<organism evidence="2 3">
    <name type="scientific">Pseudaquabacterium terrae</name>
    <dbReference type="NCBI Taxonomy" id="2732868"/>
    <lineage>
        <taxon>Bacteria</taxon>
        <taxon>Pseudomonadati</taxon>
        <taxon>Pseudomonadota</taxon>
        <taxon>Betaproteobacteria</taxon>
        <taxon>Burkholderiales</taxon>
        <taxon>Sphaerotilaceae</taxon>
        <taxon>Pseudaquabacterium</taxon>
    </lineage>
</organism>
<gene>
    <name evidence="2" type="ORF">HLB44_06250</name>
</gene>
<name>A0ABX2ECB4_9BURK</name>
<evidence type="ECO:0000313" key="3">
    <source>
        <dbReference type="Proteomes" id="UP000737171"/>
    </source>
</evidence>
<dbReference type="Proteomes" id="UP000737171">
    <property type="component" value="Unassembled WGS sequence"/>
</dbReference>
<dbReference type="Gene3D" id="2.60.120.200">
    <property type="match status" value="1"/>
</dbReference>
<accession>A0ABX2ECB4</accession>
<evidence type="ECO:0008006" key="4">
    <source>
        <dbReference type="Google" id="ProtNLM"/>
    </source>
</evidence>
<evidence type="ECO:0000256" key="1">
    <source>
        <dbReference type="SAM" id="MobiDB-lite"/>
    </source>
</evidence>
<feature type="region of interest" description="Disordered" evidence="1">
    <location>
        <begin position="35"/>
        <end position="62"/>
    </location>
</feature>
<protein>
    <recommendedName>
        <fullName evidence="4">GH16 domain-containing protein</fullName>
    </recommendedName>
</protein>
<reference evidence="2 3" key="1">
    <citation type="submission" date="2020-05" db="EMBL/GenBank/DDBJ databases">
        <title>Aquincola sp. isolate from soil.</title>
        <authorList>
            <person name="Han J."/>
            <person name="Kim D.-U."/>
        </authorList>
    </citation>
    <scope>NUCLEOTIDE SEQUENCE [LARGE SCALE GENOMIC DNA]</scope>
    <source>
        <strain evidence="2 3">S2</strain>
    </source>
</reference>